<organism evidence="9 10">
    <name type="scientific">Polyplosphaeria fusca</name>
    <dbReference type="NCBI Taxonomy" id="682080"/>
    <lineage>
        <taxon>Eukaryota</taxon>
        <taxon>Fungi</taxon>
        <taxon>Dikarya</taxon>
        <taxon>Ascomycota</taxon>
        <taxon>Pezizomycotina</taxon>
        <taxon>Dothideomycetes</taxon>
        <taxon>Pleosporomycetidae</taxon>
        <taxon>Pleosporales</taxon>
        <taxon>Tetraplosphaeriaceae</taxon>
        <taxon>Polyplosphaeria</taxon>
    </lineage>
</organism>
<dbReference type="AlphaFoldDB" id="A0A9P4QKD1"/>
<dbReference type="SUPFAM" id="SSF53597">
    <property type="entry name" value="Dihydrofolate reductase-like"/>
    <property type="match status" value="1"/>
</dbReference>
<dbReference type="PRINTS" id="PR00070">
    <property type="entry name" value="DHFR"/>
</dbReference>
<dbReference type="InterPro" id="IPR024072">
    <property type="entry name" value="DHFR-like_dom_sf"/>
</dbReference>
<comment type="pathway">
    <text evidence="1">Cofactor biosynthesis; tetrahydrofolate biosynthesis; 5,6,7,8-tetrahydrofolate from 7,8-dihydrofolate: step 1/1.</text>
</comment>
<keyword evidence="6" id="KW-0560">Oxidoreductase</keyword>
<evidence type="ECO:0000256" key="3">
    <source>
        <dbReference type="ARBA" id="ARBA00018886"/>
    </source>
</evidence>
<comment type="caution">
    <text evidence="9">The sequence shown here is derived from an EMBL/GenBank/DDBJ whole genome shotgun (WGS) entry which is preliminary data.</text>
</comment>
<evidence type="ECO:0000256" key="5">
    <source>
        <dbReference type="ARBA" id="ARBA00022857"/>
    </source>
</evidence>
<dbReference type="GO" id="GO:0005739">
    <property type="term" value="C:mitochondrion"/>
    <property type="evidence" value="ECO:0007669"/>
    <property type="project" value="TreeGrafter"/>
</dbReference>
<dbReference type="Pfam" id="PF00186">
    <property type="entry name" value="DHFR_1"/>
    <property type="match status" value="1"/>
</dbReference>
<accession>A0A9P4QKD1</accession>
<dbReference type="InterPro" id="IPR012259">
    <property type="entry name" value="DHFR"/>
</dbReference>
<protein>
    <recommendedName>
        <fullName evidence="3">Dihydrofolate reductase</fullName>
        <ecNumber evidence="2">1.5.1.3</ecNumber>
    </recommendedName>
</protein>
<evidence type="ECO:0000256" key="7">
    <source>
        <dbReference type="RuleBase" id="RU004474"/>
    </source>
</evidence>
<reference evidence="9" key="1">
    <citation type="journal article" date="2020" name="Stud. Mycol.">
        <title>101 Dothideomycetes genomes: a test case for predicting lifestyles and emergence of pathogens.</title>
        <authorList>
            <person name="Haridas S."/>
            <person name="Albert R."/>
            <person name="Binder M."/>
            <person name="Bloem J."/>
            <person name="Labutti K."/>
            <person name="Salamov A."/>
            <person name="Andreopoulos B."/>
            <person name="Baker S."/>
            <person name="Barry K."/>
            <person name="Bills G."/>
            <person name="Bluhm B."/>
            <person name="Cannon C."/>
            <person name="Castanera R."/>
            <person name="Culley D."/>
            <person name="Daum C."/>
            <person name="Ezra D."/>
            <person name="Gonzalez J."/>
            <person name="Henrissat B."/>
            <person name="Kuo A."/>
            <person name="Liang C."/>
            <person name="Lipzen A."/>
            <person name="Lutzoni F."/>
            <person name="Magnuson J."/>
            <person name="Mondo S."/>
            <person name="Nolan M."/>
            <person name="Ohm R."/>
            <person name="Pangilinan J."/>
            <person name="Park H.-J."/>
            <person name="Ramirez L."/>
            <person name="Alfaro M."/>
            <person name="Sun H."/>
            <person name="Tritt A."/>
            <person name="Yoshinaga Y."/>
            <person name="Zwiers L.-H."/>
            <person name="Turgeon B."/>
            <person name="Goodwin S."/>
            <person name="Spatafora J."/>
            <person name="Crous P."/>
            <person name="Grigoriev I."/>
        </authorList>
    </citation>
    <scope>NUCLEOTIDE SEQUENCE</scope>
    <source>
        <strain evidence="9">CBS 125425</strain>
    </source>
</reference>
<dbReference type="EMBL" id="ML996304">
    <property type="protein sequence ID" value="KAF2727925.1"/>
    <property type="molecule type" value="Genomic_DNA"/>
</dbReference>
<dbReference type="GO" id="GO:0004146">
    <property type="term" value="F:dihydrofolate reductase activity"/>
    <property type="evidence" value="ECO:0007669"/>
    <property type="project" value="UniProtKB-EC"/>
</dbReference>
<dbReference type="GO" id="GO:0046655">
    <property type="term" value="P:folic acid metabolic process"/>
    <property type="evidence" value="ECO:0007669"/>
    <property type="project" value="TreeGrafter"/>
</dbReference>
<dbReference type="Proteomes" id="UP000799444">
    <property type="component" value="Unassembled WGS sequence"/>
</dbReference>
<dbReference type="InterPro" id="IPR001796">
    <property type="entry name" value="DHFR_dom"/>
</dbReference>
<dbReference type="GO" id="GO:0046452">
    <property type="term" value="P:dihydrofolate metabolic process"/>
    <property type="evidence" value="ECO:0007669"/>
    <property type="project" value="TreeGrafter"/>
</dbReference>
<dbReference type="GO" id="GO:0050661">
    <property type="term" value="F:NADP binding"/>
    <property type="evidence" value="ECO:0007669"/>
    <property type="project" value="InterPro"/>
</dbReference>
<evidence type="ECO:0000256" key="4">
    <source>
        <dbReference type="ARBA" id="ARBA00022563"/>
    </source>
</evidence>
<dbReference type="PROSITE" id="PS00075">
    <property type="entry name" value="DHFR_1"/>
    <property type="match status" value="1"/>
</dbReference>
<name>A0A9P4QKD1_9PLEO</name>
<dbReference type="Gene3D" id="3.40.430.10">
    <property type="entry name" value="Dihydrofolate Reductase, subunit A"/>
    <property type="match status" value="1"/>
</dbReference>
<evidence type="ECO:0000313" key="9">
    <source>
        <dbReference type="EMBL" id="KAF2727925.1"/>
    </source>
</evidence>
<dbReference type="EC" id="1.5.1.3" evidence="2"/>
<evidence type="ECO:0000313" key="10">
    <source>
        <dbReference type="Proteomes" id="UP000799444"/>
    </source>
</evidence>
<dbReference type="OrthoDB" id="414698at2759"/>
<gene>
    <name evidence="9" type="ORF">EJ04DRAFT_516959</name>
</gene>
<comment type="similarity">
    <text evidence="7">Belongs to the dihydrofolate reductase family.</text>
</comment>
<dbReference type="InterPro" id="IPR017925">
    <property type="entry name" value="DHFR_CS"/>
</dbReference>
<evidence type="ECO:0000256" key="6">
    <source>
        <dbReference type="ARBA" id="ARBA00023002"/>
    </source>
</evidence>
<dbReference type="GO" id="GO:0046654">
    <property type="term" value="P:tetrahydrofolate biosynthetic process"/>
    <property type="evidence" value="ECO:0007669"/>
    <property type="project" value="InterPro"/>
</dbReference>
<evidence type="ECO:0000256" key="1">
    <source>
        <dbReference type="ARBA" id="ARBA00004903"/>
    </source>
</evidence>
<dbReference type="PANTHER" id="PTHR48069:SF3">
    <property type="entry name" value="DIHYDROFOLATE REDUCTASE"/>
    <property type="match status" value="1"/>
</dbReference>
<sequence>MPPPSGSLPLTLILAATPSLGIGKGGSLPWPQLKKEMGYFARVTKRVSPSPTANRRRINAVVMGRKTWDSIPPRFRPLKDRLNVVITRDAQNAQWKSVPKDAVEGPVVATSLTSALECLQDDKDLEVEKVFVIGGASIYKDALALKQTNRVLLTKIKSDVECDTFFDVDLDGEDGKAQGWTRSGKEELERYVGEEVKEGDVEEQGFAFEFCLYEREEDITAG</sequence>
<keyword evidence="5" id="KW-0521">NADP</keyword>
<dbReference type="GO" id="GO:0006730">
    <property type="term" value="P:one-carbon metabolic process"/>
    <property type="evidence" value="ECO:0007669"/>
    <property type="project" value="UniProtKB-KW"/>
</dbReference>
<dbReference type="PANTHER" id="PTHR48069">
    <property type="entry name" value="DIHYDROFOLATE REDUCTASE"/>
    <property type="match status" value="1"/>
</dbReference>
<evidence type="ECO:0000259" key="8">
    <source>
        <dbReference type="PROSITE" id="PS51330"/>
    </source>
</evidence>
<dbReference type="PROSITE" id="PS51330">
    <property type="entry name" value="DHFR_2"/>
    <property type="match status" value="1"/>
</dbReference>
<evidence type="ECO:0000256" key="2">
    <source>
        <dbReference type="ARBA" id="ARBA00012856"/>
    </source>
</evidence>
<dbReference type="CDD" id="cd00209">
    <property type="entry name" value="DHFR"/>
    <property type="match status" value="1"/>
</dbReference>
<keyword evidence="10" id="KW-1185">Reference proteome</keyword>
<keyword evidence="4" id="KW-0554">One-carbon metabolism</keyword>
<feature type="domain" description="DHFR" evidence="8">
    <location>
        <begin position="9"/>
        <end position="215"/>
    </location>
</feature>
<proteinExistence type="inferred from homology"/>